<evidence type="ECO:0000256" key="1">
    <source>
        <dbReference type="SAM" id="MobiDB-lite"/>
    </source>
</evidence>
<evidence type="ECO:0000313" key="2">
    <source>
        <dbReference type="EMBL" id="GLY76281.1"/>
    </source>
</evidence>
<feature type="region of interest" description="Disordered" evidence="1">
    <location>
        <begin position="1"/>
        <end position="38"/>
    </location>
</feature>
<evidence type="ECO:0000313" key="3">
    <source>
        <dbReference type="Proteomes" id="UP001165135"/>
    </source>
</evidence>
<dbReference type="AlphaFoldDB" id="A0A9W6VS53"/>
<comment type="caution">
    <text evidence="2">The sequence shown here is derived from an EMBL/GenBank/DDBJ whole genome shotgun (WGS) entry which is preliminary data.</text>
</comment>
<organism evidence="2 3">
    <name type="scientific">Actinoallomurus iriomotensis</name>
    <dbReference type="NCBI Taxonomy" id="478107"/>
    <lineage>
        <taxon>Bacteria</taxon>
        <taxon>Bacillati</taxon>
        <taxon>Actinomycetota</taxon>
        <taxon>Actinomycetes</taxon>
        <taxon>Streptosporangiales</taxon>
        <taxon>Thermomonosporaceae</taxon>
        <taxon>Actinoallomurus</taxon>
    </lineage>
</organism>
<reference evidence="2" key="1">
    <citation type="submission" date="2023-03" db="EMBL/GenBank/DDBJ databases">
        <title>Actinoallomurus iriomotensis NBRC 103681.</title>
        <authorList>
            <person name="Ichikawa N."/>
            <person name="Sato H."/>
            <person name="Tonouchi N."/>
        </authorList>
    </citation>
    <scope>NUCLEOTIDE SEQUENCE</scope>
    <source>
        <strain evidence="2">NBRC 103681</strain>
    </source>
</reference>
<feature type="compositionally biased region" description="Basic and acidic residues" evidence="1">
    <location>
        <begin position="21"/>
        <end position="32"/>
    </location>
</feature>
<feature type="region of interest" description="Disordered" evidence="1">
    <location>
        <begin position="82"/>
        <end position="110"/>
    </location>
</feature>
<sequence>MVGLGDGVDDGETETDAVAAGDERSSGDREVEGLPAGRMLSAGVGVGVGIGEGDLEEGPQPGERRAQLVGGVGDEVTLGVEGIDEKTKAETTPPARAGRPAVVGEVTSAP</sequence>
<protein>
    <submittedName>
        <fullName evidence="2">Uncharacterized protein</fullName>
    </submittedName>
</protein>
<proteinExistence type="predicted"/>
<gene>
    <name evidence="2" type="ORF">Airi01_045480</name>
</gene>
<name>A0A9W6VS53_9ACTN</name>
<dbReference type="Proteomes" id="UP001165135">
    <property type="component" value="Unassembled WGS sequence"/>
</dbReference>
<accession>A0A9W6VS53</accession>
<dbReference type="EMBL" id="BSTJ01000005">
    <property type="protein sequence ID" value="GLY76281.1"/>
    <property type="molecule type" value="Genomic_DNA"/>
</dbReference>